<accession>A0ABP6MKG3</accession>
<evidence type="ECO:0000256" key="1">
    <source>
        <dbReference type="SAM" id="MobiDB-lite"/>
    </source>
</evidence>
<name>A0ABP6MKG3_9ACTN</name>
<protein>
    <submittedName>
        <fullName evidence="2">Uncharacterized protein</fullName>
    </submittedName>
</protein>
<proteinExistence type="predicted"/>
<dbReference type="Proteomes" id="UP001501637">
    <property type="component" value="Unassembled WGS sequence"/>
</dbReference>
<evidence type="ECO:0000313" key="3">
    <source>
        <dbReference type="Proteomes" id="UP001501637"/>
    </source>
</evidence>
<feature type="region of interest" description="Disordered" evidence="1">
    <location>
        <begin position="13"/>
        <end position="48"/>
    </location>
</feature>
<keyword evidence="3" id="KW-1185">Reference proteome</keyword>
<evidence type="ECO:0000313" key="2">
    <source>
        <dbReference type="EMBL" id="GAA3117580.1"/>
    </source>
</evidence>
<organism evidence="2 3">
    <name type="scientific">Streptomyces rectiviolaceus</name>
    <dbReference type="NCBI Taxonomy" id="332591"/>
    <lineage>
        <taxon>Bacteria</taxon>
        <taxon>Bacillati</taxon>
        <taxon>Actinomycetota</taxon>
        <taxon>Actinomycetes</taxon>
        <taxon>Kitasatosporales</taxon>
        <taxon>Streptomycetaceae</taxon>
        <taxon>Streptomyces</taxon>
    </lineage>
</organism>
<comment type="caution">
    <text evidence="2">The sequence shown here is derived from an EMBL/GenBank/DDBJ whole genome shotgun (WGS) entry which is preliminary data.</text>
</comment>
<dbReference type="EMBL" id="BAAAUG010000078">
    <property type="protein sequence ID" value="GAA3117580.1"/>
    <property type="molecule type" value="Genomic_DNA"/>
</dbReference>
<reference evidence="3" key="1">
    <citation type="journal article" date="2019" name="Int. J. Syst. Evol. Microbiol.">
        <title>The Global Catalogue of Microorganisms (GCM) 10K type strain sequencing project: providing services to taxonomists for standard genome sequencing and annotation.</title>
        <authorList>
            <consortium name="The Broad Institute Genomics Platform"/>
            <consortium name="The Broad Institute Genome Sequencing Center for Infectious Disease"/>
            <person name="Wu L."/>
            <person name="Ma J."/>
        </authorList>
    </citation>
    <scope>NUCLEOTIDE SEQUENCE [LARGE SCALE GENOMIC DNA]</scope>
    <source>
        <strain evidence="3">JCM 9092</strain>
    </source>
</reference>
<gene>
    <name evidence="2" type="ORF">GCM10010449_44680</name>
</gene>
<sequence>MLIEVFRYPDAGERGANTGQLGRNVPREPIGPLHHQNGHRDGQGRYTSRGGRFRALSVRGAALVQYCAG</sequence>